<proteinExistence type="predicted"/>
<sequence>MMTLKETMRMRRLLKKRSKKLVTFQNEEKSPFAHLYVPPLSPPSPLPHEGTCAIDSAPSFYMAKTLELADSKATNPSSPGLGSTDPDTRPLLCYPDHNKIEEYQLHRILTINTLTRKKKVRNEHLIAPESCETVALPYAEHLTHPTTEVTHNSDSAKKTAQILESFKLSDSLETIKRFSLTLCIVLEGFISKYKDMYVYWGMSLGNGTNRKKCT</sequence>
<protein>
    <submittedName>
        <fullName evidence="1">Uncharacterized protein</fullName>
    </submittedName>
</protein>
<evidence type="ECO:0000313" key="1">
    <source>
        <dbReference type="EMBL" id="KAJ9082172.1"/>
    </source>
</evidence>
<organism evidence="1 2">
    <name type="scientific">Entomophthora muscae</name>
    <dbReference type="NCBI Taxonomy" id="34485"/>
    <lineage>
        <taxon>Eukaryota</taxon>
        <taxon>Fungi</taxon>
        <taxon>Fungi incertae sedis</taxon>
        <taxon>Zoopagomycota</taxon>
        <taxon>Entomophthoromycotina</taxon>
        <taxon>Entomophthoromycetes</taxon>
        <taxon>Entomophthorales</taxon>
        <taxon>Entomophthoraceae</taxon>
        <taxon>Entomophthora</taxon>
    </lineage>
</organism>
<dbReference type="EMBL" id="QTSX02001440">
    <property type="protein sequence ID" value="KAJ9082172.1"/>
    <property type="molecule type" value="Genomic_DNA"/>
</dbReference>
<reference evidence="1" key="1">
    <citation type="submission" date="2022-04" db="EMBL/GenBank/DDBJ databases">
        <title>Genome of the entomopathogenic fungus Entomophthora muscae.</title>
        <authorList>
            <person name="Elya C."/>
            <person name="Lovett B.R."/>
            <person name="Lee E."/>
            <person name="Macias A.M."/>
            <person name="Hajek A.E."/>
            <person name="De Bivort B.L."/>
            <person name="Kasson M.T."/>
            <person name="De Fine Licht H.H."/>
            <person name="Stajich J.E."/>
        </authorList>
    </citation>
    <scope>NUCLEOTIDE SEQUENCE</scope>
    <source>
        <strain evidence="1">Berkeley</strain>
    </source>
</reference>
<evidence type="ECO:0000313" key="2">
    <source>
        <dbReference type="Proteomes" id="UP001165960"/>
    </source>
</evidence>
<comment type="caution">
    <text evidence="1">The sequence shown here is derived from an EMBL/GenBank/DDBJ whole genome shotgun (WGS) entry which is preliminary data.</text>
</comment>
<name>A0ACC2U6X0_9FUNG</name>
<gene>
    <name evidence="1" type="ORF">DSO57_1006909</name>
</gene>
<accession>A0ACC2U6X0</accession>
<dbReference type="Proteomes" id="UP001165960">
    <property type="component" value="Unassembled WGS sequence"/>
</dbReference>
<keyword evidence="2" id="KW-1185">Reference proteome</keyword>